<dbReference type="PROSITE" id="PS51635">
    <property type="entry name" value="PNPLA"/>
    <property type="match status" value="1"/>
</dbReference>
<proteinExistence type="predicted"/>
<sequence length="283" mass="31826">MNCRAVKTALVVEGGAMRGIFAAGVLDRFLEDGFQPFDFVVGVSAGAINAAAFLAGQKGRNLEVFTKYSLYPEYINWRKFVTGGHLLDLDWLWDITTKKLPINTNILFANSVDFEIGVSLNINGSSRFIRPNAENLSHVMKASCTVPLFYRNYLKIDGQTVSDGGVSAPIPINRAVEKGALKIMVIRSRSKDYRMKQGMENKLSRFLFRNHPGLSKAIQNRPEVYNSSIDFIQNPPKNIKIVDVCPPNTFRTKRFTKDFQTLMDDYHLGVESGDKAIFEWNSI</sequence>
<evidence type="ECO:0000313" key="7">
    <source>
        <dbReference type="Proteomes" id="UP000282985"/>
    </source>
</evidence>
<dbReference type="RefSeq" id="WP_127344218.1">
    <property type="nucleotide sequence ID" value="NZ_RJJX01000017.1"/>
</dbReference>
<keyword evidence="2 4" id="KW-0442">Lipid degradation</keyword>
<evidence type="ECO:0000259" key="5">
    <source>
        <dbReference type="PROSITE" id="PS51635"/>
    </source>
</evidence>
<reference evidence="6 7" key="1">
    <citation type="submission" date="2018-11" db="EMBL/GenBank/DDBJ databases">
        <title>Parancylomarina longa gen. nov., sp. nov., isolated from sediments of southern Okinawa.</title>
        <authorList>
            <person name="Fu T."/>
        </authorList>
    </citation>
    <scope>NUCLEOTIDE SEQUENCE [LARGE SCALE GENOMIC DNA]</scope>
    <source>
        <strain evidence="6 7">T3-2 S1-C</strain>
    </source>
</reference>
<keyword evidence="3 4" id="KW-0443">Lipid metabolism</keyword>
<protein>
    <submittedName>
        <fullName evidence="6">Patatin family protein</fullName>
    </submittedName>
</protein>
<keyword evidence="1 4" id="KW-0378">Hydrolase</keyword>
<feature type="domain" description="PNPLA" evidence="5">
    <location>
        <begin position="10"/>
        <end position="176"/>
    </location>
</feature>
<dbReference type="Proteomes" id="UP000282985">
    <property type="component" value="Unassembled WGS sequence"/>
</dbReference>
<dbReference type="GO" id="GO:0016787">
    <property type="term" value="F:hydrolase activity"/>
    <property type="evidence" value="ECO:0007669"/>
    <property type="project" value="UniProtKB-UniRule"/>
</dbReference>
<dbReference type="Pfam" id="PF01734">
    <property type="entry name" value="Patatin"/>
    <property type="match status" value="1"/>
</dbReference>
<dbReference type="OrthoDB" id="9770965at2"/>
<feature type="active site" description="Nucleophile" evidence="4">
    <location>
        <position position="44"/>
    </location>
</feature>
<evidence type="ECO:0000256" key="2">
    <source>
        <dbReference type="ARBA" id="ARBA00022963"/>
    </source>
</evidence>
<feature type="short sequence motif" description="DGA/G" evidence="4">
    <location>
        <begin position="163"/>
        <end position="165"/>
    </location>
</feature>
<dbReference type="InterPro" id="IPR045943">
    <property type="entry name" value="DUF6363"/>
</dbReference>
<evidence type="ECO:0000256" key="4">
    <source>
        <dbReference type="PROSITE-ProRule" id="PRU01161"/>
    </source>
</evidence>
<dbReference type="Gene3D" id="3.40.1090.10">
    <property type="entry name" value="Cytosolic phospholipase A2 catalytic domain"/>
    <property type="match status" value="1"/>
</dbReference>
<evidence type="ECO:0000256" key="1">
    <source>
        <dbReference type="ARBA" id="ARBA00022801"/>
    </source>
</evidence>
<dbReference type="AlphaFoldDB" id="A0A434ATA3"/>
<dbReference type="CDD" id="cd07208">
    <property type="entry name" value="Pat_hypo_Ecoli_yjju_like"/>
    <property type="match status" value="1"/>
</dbReference>
<dbReference type="InterPro" id="IPR002641">
    <property type="entry name" value="PNPLA_dom"/>
</dbReference>
<gene>
    <name evidence="6" type="ORF">DLK05_12030</name>
</gene>
<organism evidence="6 7">
    <name type="scientific">Ancylomarina longa</name>
    <dbReference type="NCBI Taxonomy" id="2487017"/>
    <lineage>
        <taxon>Bacteria</taxon>
        <taxon>Pseudomonadati</taxon>
        <taxon>Bacteroidota</taxon>
        <taxon>Bacteroidia</taxon>
        <taxon>Marinilabiliales</taxon>
        <taxon>Marinifilaceae</taxon>
        <taxon>Ancylomarina</taxon>
    </lineage>
</organism>
<dbReference type="PANTHER" id="PTHR14226">
    <property type="entry name" value="NEUROPATHY TARGET ESTERASE/SWISS CHEESE D.MELANOGASTER"/>
    <property type="match status" value="1"/>
</dbReference>
<keyword evidence="7" id="KW-1185">Reference proteome</keyword>
<name>A0A434ATA3_9BACT</name>
<accession>A0A434ATA3</accession>
<dbReference type="PANTHER" id="PTHR14226:SF25">
    <property type="entry name" value="PHOSPHOESTERASE"/>
    <property type="match status" value="1"/>
</dbReference>
<comment type="caution">
    <text evidence="4">Lacks conserved residue(s) required for the propagation of feature annotation.</text>
</comment>
<feature type="active site" description="Proton acceptor" evidence="4">
    <location>
        <position position="163"/>
    </location>
</feature>
<comment type="caution">
    <text evidence="6">The sequence shown here is derived from an EMBL/GenBank/DDBJ whole genome shotgun (WGS) entry which is preliminary data.</text>
</comment>
<dbReference type="EMBL" id="RJJX01000017">
    <property type="protein sequence ID" value="RUT77653.1"/>
    <property type="molecule type" value="Genomic_DNA"/>
</dbReference>
<dbReference type="Pfam" id="PF19890">
    <property type="entry name" value="DUF6363"/>
    <property type="match status" value="1"/>
</dbReference>
<dbReference type="InterPro" id="IPR016035">
    <property type="entry name" value="Acyl_Trfase/lysoPLipase"/>
</dbReference>
<dbReference type="InterPro" id="IPR050301">
    <property type="entry name" value="NTE"/>
</dbReference>
<dbReference type="GO" id="GO:0016042">
    <property type="term" value="P:lipid catabolic process"/>
    <property type="evidence" value="ECO:0007669"/>
    <property type="project" value="UniProtKB-UniRule"/>
</dbReference>
<feature type="short sequence motif" description="GXSXG" evidence="4">
    <location>
        <begin position="42"/>
        <end position="46"/>
    </location>
</feature>
<dbReference type="InterPro" id="IPR037483">
    <property type="entry name" value="YjjU-like"/>
</dbReference>
<dbReference type="SUPFAM" id="SSF52151">
    <property type="entry name" value="FabD/lysophospholipase-like"/>
    <property type="match status" value="1"/>
</dbReference>
<evidence type="ECO:0000256" key="3">
    <source>
        <dbReference type="ARBA" id="ARBA00023098"/>
    </source>
</evidence>
<evidence type="ECO:0000313" key="6">
    <source>
        <dbReference type="EMBL" id="RUT77653.1"/>
    </source>
</evidence>